<sequence length="139" mass="15617">MVQSNFASTVPHLTAIEDALRATHTLGLRAVPRSKTRFGAKWRSSDSERQYFKCCKVFYDSIEFLAANERVPSAHVLETKRQGMSLTLDAFQKNLSGKGGANEWDRLATLKPWSQYFALNGCTAKATFINSLSYASFKR</sequence>
<comment type="caution">
    <text evidence="1">The sequence shown here is derived from an EMBL/GenBank/DDBJ whole genome shotgun (WGS) entry which is preliminary data.</text>
</comment>
<gene>
    <name evidence="1" type="ORF">F441_02433</name>
</gene>
<dbReference type="Proteomes" id="UP000018958">
    <property type="component" value="Unassembled WGS sequence"/>
</dbReference>
<dbReference type="EMBL" id="ANIX01000515">
    <property type="protein sequence ID" value="ETP24602.1"/>
    <property type="molecule type" value="Genomic_DNA"/>
</dbReference>
<evidence type="ECO:0000313" key="1">
    <source>
        <dbReference type="EMBL" id="ETP24602.1"/>
    </source>
</evidence>
<protein>
    <submittedName>
        <fullName evidence="1">Uncharacterized protein</fullName>
    </submittedName>
</protein>
<dbReference type="AlphaFoldDB" id="W2XQ23"/>
<accession>W2XQ23</accession>
<organism evidence="1 2">
    <name type="scientific">Phytophthora nicotianae CJ01A1</name>
    <dbReference type="NCBI Taxonomy" id="1317063"/>
    <lineage>
        <taxon>Eukaryota</taxon>
        <taxon>Sar</taxon>
        <taxon>Stramenopiles</taxon>
        <taxon>Oomycota</taxon>
        <taxon>Peronosporomycetes</taxon>
        <taxon>Peronosporales</taxon>
        <taxon>Peronosporaceae</taxon>
        <taxon>Phytophthora</taxon>
    </lineage>
</organism>
<evidence type="ECO:0000313" key="2">
    <source>
        <dbReference type="Proteomes" id="UP000018958"/>
    </source>
</evidence>
<proteinExistence type="predicted"/>
<name>W2XQ23_PHYNI</name>
<reference evidence="1 2" key="1">
    <citation type="submission" date="2013-11" db="EMBL/GenBank/DDBJ databases">
        <title>The Genome Sequence of Phytophthora parasitica CJ01A1.</title>
        <authorList>
            <consortium name="The Broad Institute Genomics Platform"/>
            <person name="Russ C."/>
            <person name="Tyler B."/>
            <person name="Panabieres F."/>
            <person name="Shan W."/>
            <person name="Tripathy S."/>
            <person name="Grunwald N."/>
            <person name="Machado M."/>
            <person name="Johnson C.S."/>
            <person name="Walker B."/>
            <person name="Young S.K."/>
            <person name="Zeng Q."/>
            <person name="Gargeya S."/>
            <person name="Fitzgerald M."/>
            <person name="Haas B."/>
            <person name="Abouelleil A."/>
            <person name="Allen A.W."/>
            <person name="Alvarado L."/>
            <person name="Arachchi H.M."/>
            <person name="Berlin A.M."/>
            <person name="Chapman S.B."/>
            <person name="Gainer-Dewar J."/>
            <person name="Goldberg J."/>
            <person name="Griggs A."/>
            <person name="Gujja S."/>
            <person name="Hansen M."/>
            <person name="Howarth C."/>
            <person name="Imamovic A."/>
            <person name="Ireland A."/>
            <person name="Larimer J."/>
            <person name="McCowan C."/>
            <person name="Murphy C."/>
            <person name="Pearson M."/>
            <person name="Poon T.W."/>
            <person name="Priest M."/>
            <person name="Roberts A."/>
            <person name="Saif S."/>
            <person name="Shea T."/>
            <person name="Sisk P."/>
            <person name="Sykes S."/>
            <person name="Wortman J."/>
            <person name="Nusbaum C."/>
            <person name="Birren B."/>
        </authorList>
    </citation>
    <scope>NUCLEOTIDE SEQUENCE [LARGE SCALE GENOMIC DNA]</scope>
    <source>
        <strain evidence="1 2">CJ01A1</strain>
    </source>
</reference>